<gene>
    <name evidence="2" type="ORF">FKV23_06810</name>
</gene>
<dbReference type="AlphaFoldDB" id="A0A514BR55"/>
<protein>
    <submittedName>
        <fullName evidence="2">Nitrogen fixation protein FixH</fullName>
    </submittedName>
</protein>
<keyword evidence="1" id="KW-0472">Membrane</keyword>
<evidence type="ECO:0000313" key="2">
    <source>
        <dbReference type="EMBL" id="QDH69836.1"/>
    </source>
</evidence>
<name>A0A514BR55_9GAMM</name>
<dbReference type="EMBL" id="CP041242">
    <property type="protein sequence ID" value="QDH69836.1"/>
    <property type="molecule type" value="Genomic_DNA"/>
</dbReference>
<dbReference type="InterPro" id="IPR008620">
    <property type="entry name" value="FixH"/>
</dbReference>
<reference evidence="2 3" key="1">
    <citation type="submission" date="2019-06" db="EMBL/GenBank/DDBJ databases">
        <title>Lysobacter alkalisoli sp. nov. isolated from saline-alkali soil.</title>
        <authorList>
            <person name="Sun J.-Q."/>
            <person name="Xu L."/>
        </authorList>
    </citation>
    <scope>NUCLEOTIDE SEQUENCE [LARGE SCALE GENOMIC DNA]</scope>
    <source>
        <strain evidence="2 3">SJ-36</strain>
    </source>
</reference>
<keyword evidence="1" id="KW-0812">Transmembrane</keyword>
<proteinExistence type="predicted"/>
<sequence length="191" mass="20305">MIRRHPLREPMVWLVIALPALAVVVGITMLVIAIRSGGDDAVIDPVQRTAQIQTISLGPDARARELKLSAVLQVDGGQVLLLPATGEWGQGTTIAGPAGANSSGGAKAGDGNHEQPLTLLVSHPTDAGQDLRLQLQPTELGWRIELEDPLDLGHDWLLQLTPPDGSWRLHGRLPATRNAVRLGPALPENPS</sequence>
<feature type="transmembrane region" description="Helical" evidence="1">
    <location>
        <begin position="12"/>
        <end position="34"/>
    </location>
</feature>
<accession>A0A514BR55</accession>
<dbReference type="OrthoDB" id="5948217at2"/>
<dbReference type="Proteomes" id="UP000317199">
    <property type="component" value="Chromosome"/>
</dbReference>
<dbReference type="KEGG" id="lyj:FKV23_06810"/>
<evidence type="ECO:0000256" key="1">
    <source>
        <dbReference type="SAM" id="Phobius"/>
    </source>
</evidence>
<keyword evidence="1" id="KW-1133">Transmembrane helix</keyword>
<evidence type="ECO:0000313" key="3">
    <source>
        <dbReference type="Proteomes" id="UP000317199"/>
    </source>
</evidence>
<dbReference type="Pfam" id="PF05751">
    <property type="entry name" value="FixH"/>
    <property type="match status" value="2"/>
</dbReference>
<organism evidence="2 3">
    <name type="scientific">Marilutibacter alkalisoli</name>
    <dbReference type="NCBI Taxonomy" id="2591633"/>
    <lineage>
        <taxon>Bacteria</taxon>
        <taxon>Pseudomonadati</taxon>
        <taxon>Pseudomonadota</taxon>
        <taxon>Gammaproteobacteria</taxon>
        <taxon>Lysobacterales</taxon>
        <taxon>Lysobacteraceae</taxon>
        <taxon>Marilutibacter</taxon>
    </lineage>
</organism>
<dbReference type="RefSeq" id="WP_141623176.1">
    <property type="nucleotide sequence ID" value="NZ_CP041242.1"/>
</dbReference>
<keyword evidence="3" id="KW-1185">Reference proteome</keyword>